<dbReference type="SMART" id="SM00448">
    <property type="entry name" value="REC"/>
    <property type="match status" value="1"/>
</dbReference>
<dbReference type="GO" id="GO:0003723">
    <property type="term" value="F:RNA binding"/>
    <property type="evidence" value="ECO:0007669"/>
    <property type="project" value="InterPro"/>
</dbReference>
<dbReference type="PROSITE" id="PS50921">
    <property type="entry name" value="ANTAR"/>
    <property type="match status" value="1"/>
</dbReference>
<dbReference type="InterPro" id="IPR008327">
    <property type="entry name" value="Sig_transdc_resp-reg_antiterm"/>
</dbReference>
<keyword evidence="1" id="KW-0597">Phosphoprotein</keyword>
<dbReference type="GO" id="GO:0000160">
    <property type="term" value="P:phosphorelay signal transduction system"/>
    <property type="evidence" value="ECO:0007669"/>
    <property type="project" value="InterPro"/>
</dbReference>
<name>A0A930B6Y6_9FIRM</name>
<sequence length="198" mass="22537">MSETYRIVIADDEAIICMDLKEILEEAGHEVVGICADGVHALELVKEEKPDLVILDVQMPKLDGLQAAKLIAHDDLAPVVLLTAYGDAETVEKAKRSHVFGYVMKPVEERNLFPALQIAVSQYRSRHEIAHRVKEMERELASRKIINRAKGLLMDYYHISDEEAYHKMQQTSMRRGILLTDVAQKVIKEIMVRKNMLS</sequence>
<dbReference type="Gene3D" id="1.10.10.10">
    <property type="entry name" value="Winged helix-like DNA-binding domain superfamily/Winged helix DNA-binding domain"/>
    <property type="match status" value="1"/>
</dbReference>
<dbReference type="EMBL" id="JABZMK010000001">
    <property type="protein sequence ID" value="MBF1128570.1"/>
    <property type="molecule type" value="Genomic_DNA"/>
</dbReference>
<reference evidence="4" key="1">
    <citation type="submission" date="2020-04" db="EMBL/GenBank/DDBJ databases">
        <title>Deep metagenomics examines the oral microbiome during advanced dental caries in children, revealing novel taxa and co-occurrences with host molecules.</title>
        <authorList>
            <person name="Baker J.L."/>
            <person name="Morton J.T."/>
            <person name="Dinis M."/>
            <person name="Alvarez R."/>
            <person name="Tran N.C."/>
            <person name="Knight R."/>
            <person name="Edlund A."/>
        </authorList>
    </citation>
    <scope>NUCLEOTIDE SEQUENCE</scope>
    <source>
        <strain evidence="4">JCVI_32_bin.14</strain>
    </source>
</reference>
<comment type="caution">
    <text evidence="4">The sequence shown here is derived from an EMBL/GenBank/DDBJ whole genome shotgun (WGS) entry which is preliminary data.</text>
</comment>
<evidence type="ECO:0000259" key="3">
    <source>
        <dbReference type="PROSITE" id="PS50921"/>
    </source>
</evidence>
<feature type="domain" description="ANTAR" evidence="3">
    <location>
        <begin position="126"/>
        <end position="187"/>
    </location>
</feature>
<dbReference type="PANTHER" id="PTHR43367">
    <property type="match status" value="1"/>
</dbReference>
<evidence type="ECO:0000256" key="1">
    <source>
        <dbReference type="PROSITE-ProRule" id="PRU00169"/>
    </source>
</evidence>
<dbReference type="Proteomes" id="UP000757890">
    <property type="component" value="Unassembled WGS sequence"/>
</dbReference>
<organism evidence="4 5">
    <name type="scientific">Dialister invisus</name>
    <dbReference type="NCBI Taxonomy" id="218538"/>
    <lineage>
        <taxon>Bacteria</taxon>
        <taxon>Bacillati</taxon>
        <taxon>Bacillota</taxon>
        <taxon>Negativicutes</taxon>
        <taxon>Veillonellales</taxon>
        <taxon>Veillonellaceae</taxon>
        <taxon>Dialister</taxon>
    </lineage>
</organism>
<dbReference type="Pfam" id="PF03861">
    <property type="entry name" value="ANTAR"/>
    <property type="match status" value="1"/>
</dbReference>
<dbReference type="InterPro" id="IPR036388">
    <property type="entry name" value="WH-like_DNA-bd_sf"/>
</dbReference>
<proteinExistence type="predicted"/>
<dbReference type="InterPro" id="IPR005561">
    <property type="entry name" value="ANTAR"/>
</dbReference>
<dbReference type="AlphaFoldDB" id="A0A930B6Y6"/>
<accession>A0A930B6Y6</accession>
<feature type="domain" description="Response regulatory" evidence="2">
    <location>
        <begin position="6"/>
        <end position="120"/>
    </location>
</feature>
<dbReference type="Gene3D" id="3.40.50.2300">
    <property type="match status" value="1"/>
</dbReference>
<dbReference type="SMART" id="SM01012">
    <property type="entry name" value="ANTAR"/>
    <property type="match status" value="1"/>
</dbReference>
<dbReference type="SUPFAM" id="SSF52172">
    <property type="entry name" value="CheY-like"/>
    <property type="match status" value="1"/>
</dbReference>
<dbReference type="InterPro" id="IPR001789">
    <property type="entry name" value="Sig_transdc_resp-reg_receiver"/>
</dbReference>
<dbReference type="Pfam" id="PF00072">
    <property type="entry name" value="Response_reg"/>
    <property type="match status" value="1"/>
</dbReference>
<dbReference type="RefSeq" id="WP_227137556.1">
    <property type="nucleotide sequence ID" value="NZ_CATVTA010000001.1"/>
</dbReference>
<dbReference type="PANTHER" id="PTHR43367:SF1">
    <property type="entry name" value="TWO-COMPONENT RESPONSE REGULATOR-LIKE APRR6-RELATED"/>
    <property type="match status" value="1"/>
</dbReference>
<gene>
    <name evidence="4" type="ORF">HXL70_00770</name>
</gene>
<feature type="modified residue" description="4-aspartylphosphate" evidence="1">
    <location>
        <position position="56"/>
    </location>
</feature>
<evidence type="ECO:0000259" key="2">
    <source>
        <dbReference type="PROSITE" id="PS50110"/>
    </source>
</evidence>
<dbReference type="InterPro" id="IPR011006">
    <property type="entry name" value="CheY-like_superfamily"/>
</dbReference>
<dbReference type="PROSITE" id="PS50110">
    <property type="entry name" value="RESPONSE_REGULATORY"/>
    <property type="match status" value="1"/>
</dbReference>
<evidence type="ECO:0000313" key="4">
    <source>
        <dbReference type="EMBL" id="MBF1128570.1"/>
    </source>
</evidence>
<dbReference type="PIRSF" id="PIRSF036382">
    <property type="entry name" value="RR_antiterm"/>
    <property type="match status" value="1"/>
</dbReference>
<evidence type="ECO:0000313" key="5">
    <source>
        <dbReference type="Proteomes" id="UP000757890"/>
    </source>
</evidence>
<protein>
    <submittedName>
        <fullName evidence="4">Response regulator</fullName>
    </submittedName>
</protein>